<evidence type="ECO:0000256" key="2">
    <source>
        <dbReference type="ARBA" id="ARBA00022649"/>
    </source>
</evidence>
<dbReference type="InterPro" id="IPR009614">
    <property type="entry name" value="YoeB_toxin"/>
</dbReference>
<dbReference type="RefSeq" id="WP_015539925.1">
    <property type="nucleotide sequence ID" value="NZ_CABMMS010000002.1"/>
</dbReference>
<dbReference type="Gene3D" id="3.30.2310.20">
    <property type="entry name" value="RelE-like"/>
    <property type="match status" value="1"/>
</dbReference>
<dbReference type="InterPro" id="IPR035093">
    <property type="entry name" value="RelE/ParE_toxin_dom_sf"/>
</dbReference>
<keyword evidence="9" id="KW-1185">Reference proteome</keyword>
<dbReference type="GO" id="GO:0045892">
    <property type="term" value="P:negative regulation of DNA-templated transcription"/>
    <property type="evidence" value="ECO:0007669"/>
    <property type="project" value="TreeGrafter"/>
</dbReference>
<evidence type="ECO:0000256" key="5">
    <source>
        <dbReference type="ARBA" id="ARBA00022801"/>
    </source>
</evidence>
<dbReference type="OrthoDB" id="9801102at2"/>
<dbReference type="SUPFAM" id="SSF143011">
    <property type="entry name" value="RelE-like"/>
    <property type="match status" value="1"/>
</dbReference>
<keyword evidence="2" id="KW-1277">Toxin-antitoxin system</keyword>
<protein>
    <recommendedName>
        <fullName evidence="7">Endoribonuclease YoeB</fullName>
    </recommendedName>
    <alternativeName>
        <fullName evidence="6">Putative mRNA interferase YoeB</fullName>
    </alternativeName>
</protein>
<dbReference type="Pfam" id="PF06769">
    <property type="entry name" value="YoeB_toxin"/>
    <property type="match status" value="1"/>
</dbReference>
<evidence type="ECO:0000256" key="7">
    <source>
        <dbReference type="ARBA" id="ARBA00050056"/>
    </source>
</evidence>
<comment type="caution">
    <text evidence="8">The sequence shown here is derived from an EMBL/GenBank/DDBJ whole genome shotgun (WGS) entry which is preliminary data.</text>
</comment>
<comment type="similarity">
    <text evidence="1">Belongs to the YoeB family.</text>
</comment>
<dbReference type="PANTHER" id="PTHR38039">
    <property type="entry name" value="TOXIN YOEB"/>
    <property type="match status" value="1"/>
</dbReference>
<dbReference type="PANTHER" id="PTHR38039:SF1">
    <property type="entry name" value="TOXIN YOEB"/>
    <property type="match status" value="1"/>
</dbReference>
<evidence type="ECO:0000313" key="8">
    <source>
        <dbReference type="EMBL" id="RDB66133.1"/>
    </source>
</evidence>
<evidence type="ECO:0000256" key="1">
    <source>
        <dbReference type="ARBA" id="ARBA00008172"/>
    </source>
</evidence>
<sequence length="97" mass="11126">MYAVKFTKQAAKDARKLKAAGLDKKAKALVEVLKRDPFQEAPAYEALVGNLSGLYSRRINLQHRLVYQVYAEPFDEEGVHYQGIVKVVRMWTHYEGL</sequence>
<accession>A0A369M303</accession>
<dbReference type="GO" id="GO:0006401">
    <property type="term" value="P:RNA catabolic process"/>
    <property type="evidence" value="ECO:0007669"/>
    <property type="project" value="InterPro"/>
</dbReference>
<reference evidence="8 9" key="1">
    <citation type="journal article" date="2018" name="Elife">
        <title>Discovery and characterization of a prevalent human gut bacterial enzyme sufficient for the inactivation of a family of plant toxins.</title>
        <authorList>
            <person name="Koppel N."/>
            <person name="Bisanz J.E."/>
            <person name="Pandelia M.E."/>
            <person name="Turnbaugh P.J."/>
            <person name="Balskus E.P."/>
        </authorList>
    </citation>
    <scope>NUCLEOTIDE SEQUENCE [LARGE SCALE GENOMIC DNA]</scope>
    <source>
        <strain evidence="8 9">3C</strain>
    </source>
</reference>
<dbReference type="EMBL" id="PPTS01000002">
    <property type="protein sequence ID" value="RDB66133.1"/>
    <property type="molecule type" value="Genomic_DNA"/>
</dbReference>
<dbReference type="GO" id="GO:0004519">
    <property type="term" value="F:endonuclease activity"/>
    <property type="evidence" value="ECO:0007669"/>
    <property type="project" value="UniProtKB-KW"/>
</dbReference>
<evidence type="ECO:0000313" key="9">
    <source>
        <dbReference type="Proteomes" id="UP000254000"/>
    </source>
</evidence>
<evidence type="ECO:0000256" key="4">
    <source>
        <dbReference type="ARBA" id="ARBA00022759"/>
    </source>
</evidence>
<dbReference type="NCBIfam" id="TIGR02116">
    <property type="entry name" value="toxin_Txe_YoeB"/>
    <property type="match status" value="1"/>
</dbReference>
<organism evidence="8 9">
    <name type="scientific">Gordonibacter pamelaeae</name>
    <dbReference type="NCBI Taxonomy" id="471189"/>
    <lineage>
        <taxon>Bacteria</taxon>
        <taxon>Bacillati</taxon>
        <taxon>Actinomycetota</taxon>
        <taxon>Coriobacteriia</taxon>
        <taxon>Eggerthellales</taxon>
        <taxon>Eggerthellaceae</taxon>
        <taxon>Gordonibacter</taxon>
    </lineage>
</organism>
<name>A0A369M303_9ACTN</name>
<keyword evidence="3" id="KW-0540">Nuclease</keyword>
<evidence type="ECO:0000256" key="3">
    <source>
        <dbReference type="ARBA" id="ARBA00022722"/>
    </source>
</evidence>
<dbReference type="AlphaFoldDB" id="A0A369M303"/>
<evidence type="ECO:0000256" key="6">
    <source>
        <dbReference type="ARBA" id="ARBA00030388"/>
    </source>
</evidence>
<dbReference type="Proteomes" id="UP000254000">
    <property type="component" value="Unassembled WGS sequence"/>
</dbReference>
<keyword evidence="5" id="KW-0378">Hydrolase</keyword>
<dbReference type="GeneID" id="78358627"/>
<dbReference type="GO" id="GO:0016787">
    <property type="term" value="F:hydrolase activity"/>
    <property type="evidence" value="ECO:0007669"/>
    <property type="project" value="UniProtKB-KW"/>
</dbReference>
<gene>
    <name evidence="8" type="ORF">C1877_02710</name>
</gene>
<keyword evidence="4" id="KW-0255">Endonuclease</keyword>
<proteinExistence type="inferred from homology"/>